<organism evidence="2 3">
    <name type="scientific">Longimicrobium terrae</name>
    <dbReference type="NCBI Taxonomy" id="1639882"/>
    <lineage>
        <taxon>Bacteria</taxon>
        <taxon>Pseudomonadati</taxon>
        <taxon>Gemmatimonadota</taxon>
        <taxon>Longimicrobiia</taxon>
        <taxon>Longimicrobiales</taxon>
        <taxon>Longimicrobiaceae</taxon>
        <taxon>Longimicrobium</taxon>
    </lineage>
</organism>
<proteinExistence type="predicted"/>
<name>A0A841GQ79_9BACT</name>
<keyword evidence="3" id="KW-1185">Reference proteome</keyword>
<dbReference type="AlphaFoldDB" id="A0A841GQ79"/>
<sequence>MSSPLEKHEVRLRGLRRTVRRGSMDSVRPPAQERMNSPLEKHEVRLRGLRRMVRCGSLDPVRRQILPWRPILV</sequence>
<dbReference type="Proteomes" id="UP000582837">
    <property type="component" value="Unassembled WGS sequence"/>
</dbReference>
<evidence type="ECO:0000256" key="1">
    <source>
        <dbReference type="SAM" id="MobiDB-lite"/>
    </source>
</evidence>
<feature type="region of interest" description="Disordered" evidence="1">
    <location>
        <begin position="19"/>
        <end position="40"/>
    </location>
</feature>
<evidence type="ECO:0000313" key="3">
    <source>
        <dbReference type="Proteomes" id="UP000582837"/>
    </source>
</evidence>
<protein>
    <submittedName>
        <fullName evidence="2">Putative DNA-binding ribbon-helix-helix protein</fullName>
    </submittedName>
</protein>
<dbReference type="RefSeq" id="WP_170037269.1">
    <property type="nucleotide sequence ID" value="NZ_JABDTL010000002.1"/>
</dbReference>
<dbReference type="GO" id="GO:0003677">
    <property type="term" value="F:DNA binding"/>
    <property type="evidence" value="ECO:0007669"/>
    <property type="project" value="UniProtKB-KW"/>
</dbReference>
<reference evidence="2 3" key="1">
    <citation type="submission" date="2020-08" db="EMBL/GenBank/DDBJ databases">
        <title>Genomic Encyclopedia of Type Strains, Phase IV (KMG-IV): sequencing the most valuable type-strain genomes for metagenomic binning, comparative biology and taxonomic classification.</title>
        <authorList>
            <person name="Goeker M."/>
        </authorList>
    </citation>
    <scope>NUCLEOTIDE SEQUENCE [LARGE SCALE GENOMIC DNA]</scope>
    <source>
        <strain evidence="2 3">DSM 29007</strain>
    </source>
</reference>
<dbReference type="EMBL" id="JACHIA010000002">
    <property type="protein sequence ID" value="MBB6069592.1"/>
    <property type="molecule type" value="Genomic_DNA"/>
</dbReference>
<accession>A0A841GQ79</accession>
<comment type="caution">
    <text evidence="2">The sequence shown here is derived from an EMBL/GenBank/DDBJ whole genome shotgun (WGS) entry which is preliminary data.</text>
</comment>
<gene>
    <name evidence="2" type="ORF">HNQ61_001207</name>
</gene>
<evidence type="ECO:0000313" key="2">
    <source>
        <dbReference type="EMBL" id="MBB6069592.1"/>
    </source>
</evidence>
<keyword evidence="2" id="KW-0238">DNA-binding</keyword>